<protein>
    <submittedName>
        <fullName evidence="13">Membrane protein insertase YidC</fullName>
    </submittedName>
</protein>
<feature type="transmembrane region" description="Helical" evidence="11">
    <location>
        <begin position="203"/>
        <end position="225"/>
    </location>
</feature>
<dbReference type="PANTHER" id="PTHR12428">
    <property type="entry name" value="OXA1"/>
    <property type="match status" value="1"/>
</dbReference>
<sequence length="377" mass="42614">MFSTIGYLICVPFAALVRLFYNLTGSYGVSLILFTLVIKLILLPFQMKSKKSMVRMSRMSGKMQEIQKKYANNQLKMQEEMQKFYQEEGFNPMSGCLWSFLPLPILMALYYIIREPIVYFMDFGGREAGLAVVERAQELIANAGIQLNASMGYEQIAIANVINTQFPDFIAENPGWVSIDYHFLGIDLIQTPWSAIGQFADGIFTPALIGLFLIPIISGVLSLLMSKVSMSQSAQNTAMNGSTKMMMWMMPLMSIYIAFIVPAALGVYWIAQSAFSIVQEMVLGKFYTKKLQAEEDARQEMIQADRQKRQEEAKQLQEKQRQQAAQKKSLKEKRQEAQAAKALKAKKAASSTTEAGRVGDRPYARGRSYKADRYDDQ</sequence>
<evidence type="ECO:0000256" key="3">
    <source>
        <dbReference type="ARBA" id="ARBA00022475"/>
    </source>
</evidence>
<evidence type="ECO:0000313" key="14">
    <source>
        <dbReference type="Proteomes" id="UP000719500"/>
    </source>
</evidence>
<evidence type="ECO:0000256" key="9">
    <source>
        <dbReference type="RuleBase" id="RU003945"/>
    </source>
</evidence>
<gene>
    <name evidence="13" type="primary">yidC</name>
    <name evidence="13" type="ORF">H9X91_09630</name>
</gene>
<evidence type="ECO:0000256" key="5">
    <source>
        <dbReference type="ARBA" id="ARBA00022927"/>
    </source>
</evidence>
<dbReference type="PANTHER" id="PTHR12428:SF65">
    <property type="entry name" value="CYTOCHROME C OXIDASE ASSEMBLY PROTEIN COX18, MITOCHONDRIAL"/>
    <property type="match status" value="1"/>
</dbReference>
<keyword evidence="5" id="KW-0653">Protein transport</keyword>
<comment type="caution">
    <text evidence="13">The sequence shown here is derived from an EMBL/GenBank/DDBJ whole genome shotgun (WGS) entry which is preliminary data.</text>
</comment>
<dbReference type="InterPro" id="IPR001708">
    <property type="entry name" value="YidC/ALB3/OXA1/COX18"/>
</dbReference>
<proteinExistence type="inferred from homology"/>
<accession>A0ABS2FWH6</accession>
<feature type="compositionally biased region" description="Basic and acidic residues" evidence="10">
    <location>
        <begin position="304"/>
        <end position="321"/>
    </location>
</feature>
<keyword evidence="3" id="KW-1003">Cell membrane</keyword>
<evidence type="ECO:0000256" key="10">
    <source>
        <dbReference type="SAM" id="MobiDB-lite"/>
    </source>
</evidence>
<evidence type="ECO:0000313" key="13">
    <source>
        <dbReference type="EMBL" id="MBM6851693.1"/>
    </source>
</evidence>
<feature type="compositionally biased region" description="Basic and acidic residues" evidence="10">
    <location>
        <begin position="357"/>
        <end position="377"/>
    </location>
</feature>
<comment type="subcellular location">
    <subcellularLocation>
        <location evidence="1">Cell membrane</location>
        <topology evidence="1">Multi-pass membrane protein</topology>
    </subcellularLocation>
    <subcellularLocation>
        <location evidence="9">Membrane</location>
        <topology evidence="9">Multi-pass membrane protein</topology>
    </subcellularLocation>
</comment>
<dbReference type="Proteomes" id="UP000719500">
    <property type="component" value="Unassembled WGS sequence"/>
</dbReference>
<keyword evidence="8" id="KW-0143">Chaperone</keyword>
<evidence type="ECO:0000256" key="11">
    <source>
        <dbReference type="SAM" id="Phobius"/>
    </source>
</evidence>
<evidence type="ECO:0000256" key="2">
    <source>
        <dbReference type="ARBA" id="ARBA00022448"/>
    </source>
</evidence>
<dbReference type="InterPro" id="IPR047196">
    <property type="entry name" value="YidC_ALB_C"/>
</dbReference>
<feature type="region of interest" description="Disordered" evidence="10">
    <location>
        <begin position="304"/>
        <end position="377"/>
    </location>
</feature>
<feature type="transmembrane region" description="Helical" evidence="11">
    <location>
        <begin position="95"/>
        <end position="113"/>
    </location>
</feature>
<evidence type="ECO:0000256" key="6">
    <source>
        <dbReference type="ARBA" id="ARBA00022989"/>
    </source>
</evidence>
<dbReference type="CDD" id="cd20070">
    <property type="entry name" value="5TM_YidC_Alb3"/>
    <property type="match status" value="1"/>
</dbReference>
<dbReference type="NCBIfam" id="TIGR03592">
    <property type="entry name" value="yidC_oxa1_cterm"/>
    <property type="match status" value="1"/>
</dbReference>
<evidence type="ECO:0000256" key="7">
    <source>
        <dbReference type="ARBA" id="ARBA00023136"/>
    </source>
</evidence>
<dbReference type="InterPro" id="IPR028055">
    <property type="entry name" value="YidC/Oxa/ALB_C"/>
</dbReference>
<reference evidence="13 14" key="1">
    <citation type="journal article" date="2021" name="Sci. Rep.">
        <title>The distribution of antibiotic resistance genes in chicken gut microbiota commensals.</title>
        <authorList>
            <person name="Juricova H."/>
            <person name="Matiasovicova J."/>
            <person name="Kubasova T."/>
            <person name="Cejkova D."/>
            <person name="Rychlik I."/>
        </authorList>
    </citation>
    <scope>NUCLEOTIDE SEQUENCE [LARGE SCALE GENOMIC DNA]</scope>
    <source>
        <strain evidence="13 14">An411</strain>
    </source>
</reference>
<name>A0ABS2FWH6_9FIRM</name>
<keyword evidence="14" id="KW-1185">Reference proteome</keyword>
<evidence type="ECO:0000256" key="8">
    <source>
        <dbReference type="ARBA" id="ARBA00023186"/>
    </source>
</evidence>
<evidence type="ECO:0000256" key="1">
    <source>
        <dbReference type="ARBA" id="ARBA00004651"/>
    </source>
</evidence>
<keyword evidence="4 9" id="KW-0812">Transmembrane</keyword>
<dbReference type="Pfam" id="PF02096">
    <property type="entry name" value="60KD_IMP"/>
    <property type="match status" value="1"/>
</dbReference>
<keyword evidence="6 11" id="KW-1133">Transmembrane helix</keyword>
<keyword evidence="2" id="KW-0813">Transport</keyword>
<feature type="domain" description="Membrane insertase YidC/Oxa/ALB C-terminal" evidence="12">
    <location>
        <begin position="27"/>
        <end position="283"/>
    </location>
</feature>
<feature type="transmembrane region" description="Helical" evidence="11">
    <location>
        <begin position="246"/>
        <end position="271"/>
    </location>
</feature>
<keyword evidence="7 11" id="KW-0472">Membrane</keyword>
<comment type="similarity">
    <text evidence="9">Belongs to the OXA1/ALB3/YidC family.</text>
</comment>
<organism evidence="13 14">
    <name type="scientific">Oscillibacter valericigenes</name>
    <dbReference type="NCBI Taxonomy" id="351091"/>
    <lineage>
        <taxon>Bacteria</taxon>
        <taxon>Bacillati</taxon>
        <taxon>Bacillota</taxon>
        <taxon>Clostridia</taxon>
        <taxon>Eubacteriales</taxon>
        <taxon>Oscillospiraceae</taxon>
        <taxon>Oscillibacter</taxon>
    </lineage>
</organism>
<evidence type="ECO:0000256" key="4">
    <source>
        <dbReference type="ARBA" id="ARBA00022692"/>
    </source>
</evidence>
<feature type="transmembrane region" description="Helical" evidence="11">
    <location>
        <begin position="27"/>
        <end position="45"/>
    </location>
</feature>
<dbReference type="RefSeq" id="WP_204804659.1">
    <property type="nucleotide sequence ID" value="NZ_JACSNX010000015.1"/>
</dbReference>
<dbReference type="EMBL" id="JACSNX010000015">
    <property type="protein sequence ID" value="MBM6851693.1"/>
    <property type="molecule type" value="Genomic_DNA"/>
</dbReference>
<evidence type="ECO:0000259" key="12">
    <source>
        <dbReference type="Pfam" id="PF02096"/>
    </source>
</evidence>